<reference evidence="16 17" key="1">
    <citation type="submission" date="2016-07" db="EMBL/GenBank/DDBJ databases">
        <title>Pervasive Adenine N6-methylation of Active Genes in Fungi.</title>
        <authorList>
            <consortium name="DOE Joint Genome Institute"/>
            <person name="Mondo S.J."/>
            <person name="Dannebaum R.O."/>
            <person name="Kuo R.C."/>
            <person name="Labutti K."/>
            <person name="Haridas S."/>
            <person name="Kuo A."/>
            <person name="Salamov A."/>
            <person name="Ahrendt S.R."/>
            <person name="Lipzen A."/>
            <person name="Sullivan W."/>
            <person name="Andreopoulos W.B."/>
            <person name="Clum A."/>
            <person name="Lindquist E."/>
            <person name="Daum C."/>
            <person name="Ramamoorthy G.K."/>
            <person name="Gryganskyi A."/>
            <person name="Culley D."/>
            <person name="Magnuson J.K."/>
            <person name="James T.Y."/>
            <person name="O'Malley M.A."/>
            <person name="Stajich J.E."/>
            <person name="Spatafora J.W."/>
            <person name="Visel A."/>
            <person name="Grigoriev I.V."/>
        </authorList>
    </citation>
    <scope>NUCLEOTIDE SEQUENCE [LARGE SCALE GENOMIC DNA]</scope>
    <source>
        <strain evidence="16 17">PL171</strain>
    </source>
</reference>
<dbReference type="PROSITE" id="PS00584">
    <property type="entry name" value="PFKB_KINASES_2"/>
    <property type="match status" value="1"/>
</dbReference>
<feature type="domain" description="Carbohydrate kinase PfkB" evidence="15">
    <location>
        <begin position="28"/>
        <end position="334"/>
    </location>
</feature>
<dbReference type="FunFam" id="3.40.1190.20:FF:000076">
    <property type="entry name" value="Adenosine kinase"/>
    <property type="match status" value="1"/>
</dbReference>
<dbReference type="Gene3D" id="3.40.1190.20">
    <property type="match status" value="1"/>
</dbReference>
<evidence type="ECO:0000256" key="8">
    <source>
        <dbReference type="ARBA" id="ARBA00022777"/>
    </source>
</evidence>
<evidence type="ECO:0000256" key="12">
    <source>
        <dbReference type="ARBA" id="ARBA00068771"/>
    </source>
</evidence>
<dbReference type="InterPro" id="IPR002173">
    <property type="entry name" value="Carboh/pur_kinase_PfkB_CS"/>
</dbReference>
<dbReference type="Pfam" id="PF00294">
    <property type="entry name" value="PfkB"/>
    <property type="match status" value="1"/>
</dbReference>
<evidence type="ECO:0000256" key="10">
    <source>
        <dbReference type="ARBA" id="ARBA00022842"/>
    </source>
</evidence>
<dbReference type="InterPro" id="IPR029056">
    <property type="entry name" value="Ribokinase-like"/>
</dbReference>
<proteinExistence type="inferred from homology"/>
<keyword evidence="10 14" id="KW-0460">Magnesium</keyword>
<dbReference type="GO" id="GO:0005524">
    <property type="term" value="F:ATP binding"/>
    <property type="evidence" value="ECO:0007669"/>
    <property type="project" value="UniProtKB-UniRule"/>
</dbReference>
<accession>A0A1Y2HT82</accession>
<evidence type="ECO:0000256" key="4">
    <source>
        <dbReference type="ARBA" id="ARBA00012119"/>
    </source>
</evidence>
<evidence type="ECO:0000256" key="14">
    <source>
        <dbReference type="RuleBase" id="RU368116"/>
    </source>
</evidence>
<dbReference type="EC" id="2.7.1.20" evidence="4 14"/>
<comment type="pathway">
    <text evidence="2 14">Purine metabolism; AMP biosynthesis via salvage pathway; AMP from adenosine: step 1/1.</text>
</comment>
<keyword evidence="5 14" id="KW-0808">Transferase</keyword>
<dbReference type="InterPro" id="IPR001805">
    <property type="entry name" value="Adenokinase"/>
</dbReference>
<dbReference type="PANTHER" id="PTHR45769:SF3">
    <property type="entry name" value="ADENOSINE KINASE"/>
    <property type="match status" value="1"/>
</dbReference>
<sequence length="351" mass="37747">MTAANQPILLGMGNPLLDIAAEVDPSLLEKYGLEANNAILADATHMPLYQELIASYEVEYVAGGATQNSIRGAQWLMPANKTAYIGCVGKDHFADKLASAAAADGVATHYMKTDEVPTGTCAVLITKKGAARSLVANLSAAEKYKVDHLQQPETWAVVEGAKYYYISGFFLTVSPPSIMAVAKHAAENNKTFCMNLSAPFVSQFFTQPLDAAIPYMDYLFGNETEAAAFAEAHGWAERDVKEIAKKIVTMPKVNGARSDDVIVATLDAQGNVTAEDHPIIPVAKEQIVDTNGAGDAFVGGFLAELAQERDIDTCIKAGMWAAHIVIQQSGPVYPKNIEKPQDFAKLNYKDV</sequence>
<comment type="caution">
    <text evidence="16">The sequence shown here is derived from an EMBL/GenBank/DDBJ whole genome shotgun (WGS) entry which is preliminary data.</text>
</comment>
<evidence type="ECO:0000256" key="3">
    <source>
        <dbReference type="ARBA" id="ARBA00010688"/>
    </source>
</evidence>
<evidence type="ECO:0000256" key="13">
    <source>
        <dbReference type="PIRSR" id="PIRSR601805-1"/>
    </source>
</evidence>
<dbReference type="GO" id="GO:0044209">
    <property type="term" value="P:AMP salvage"/>
    <property type="evidence" value="ECO:0007669"/>
    <property type="project" value="UniProtKB-UniRule"/>
</dbReference>
<dbReference type="GO" id="GO:0006144">
    <property type="term" value="P:purine nucleobase metabolic process"/>
    <property type="evidence" value="ECO:0007669"/>
    <property type="project" value="TreeGrafter"/>
</dbReference>
<dbReference type="OrthoDB" id="432447at2759"/>
<evidence type="ECO:0000256" key="5">
    <source>
        <dbReference type="ARBA" id="ARBA00022679"/>
    </source>
</evidence>
<dbReference type="SUPFAM" id="SSF53613">
    <property type="entry name" value="Ribokinase-like"/>
    <property type="match status" value="1"/>
</dbReference>
<dbReference type="GO" id="GO:0004001">
    <property type="term" value="F:adenosine kinase activity"/>
    <property type="evidence" value="ECO:0007669"/>
    <property type="project" value="UniProtKB-UniRule"/>
</dbReference>
<keyword evidence="6 14" id="KW-0660">Purine salvage</keyword>
<comment type="function">
    <text evidence="14">ATP dependent phosphorylation of adenosine and other related nucleoside analogs to monophosphate derivatives.</text>
</comment>
<evidence type="ECO:0000313" key="16">
    <source>
        <dbReference type="EMBL" id="ORZ37785.1"/>
    </source>
</evidence>
<comment type="similarity">
    <text evidence="3 14">Belongs to the carbohydrate kinase PfkB family.</text>
</comment>
<keyword evidence="8 14" id="KW-0418">Kinase</keyword>
<dbReference type="GO" id="GO:0005829">
    <property type="term" value="C:cytosol"/>
    <property type="evidence" value="ECO:0007669"/>
    <property type="project" value="TreeGrafter"/>
</dbReference>
<dbReference type="STRING" id="765915.A0A1Y2HT82"/>
<dbReference type="PRINTS" id="PR00989">
    <property type="entry name" value="ADENOKINASE"/>
</dbReference>
<dbReference type="Proteomes" id="UP000193411">
    <property type="component" value="Unassembled WGS sequence"/>
</dbReference>
<evidence type="ECO:0000256" key="11">
    <source>
        <dbReference type="ARBA" id="ARBA00051362"/>
    </source>
</evidence>
<feature type="active site" description="Proton acceptor" evidence="13">
    <location>
        <position position="295"/>
    </location>
</feature>
<dbReference type="PANTHER" id="PTHR45769">
    <property type="entry name" value="ADENOSINE KINASE"/>
    <property type="match status" value="1"/>
</dbReference>
<evidence type="ECO:0000256" key="2">
    <source>
        <dbReference type="ARBA" id="ARBA00004801"/>
    </source>
</evidence>
<evidence type="ECO:0000256" key="7">
    <source>
        <dbReference type="ARBA" id="ARBA00022741"/>
    </source>
</evidence>
<dbReference type="GO" id="GO:0006166">
    <property type="term" value="P:purine ribonucleoside salvage"/>
    <property type="evidence" value="ECO:0007669"/>
    <property type="project" value="UniProtKB-KW"/>
</dbReference>
<keyword evidence="9 14" id="KW-0067">ATP-binding</keyword>
<dbReference type="CDD" id="cd01168">
    <property type="entry name" value="adenosine_kinase"/>
    <property type="match status" value="1"/>
</dbReference>
<gene>
    <name evidence="16" type="ORF">BCR44DRAFT_1511515</name>
</gene>
<evidence type="ECO:0000256" key="6">
    <source>
        <dbReference type="ARBA" id="ARBA00022726"/>
    </source>
</evidence>
<dbReference type="UniPathway" id="UPA00588">
    <property type="reaction ID" value="UER00659"/>
</dbReference>
<dbReference type="AlphaFoldDB" id="A0A1Y2HT82"/>
<comment type="cofactor">
    <cofactor evidence="1 14">
        <name>Mg(2+)</name>
        <dbReference type="ChEBI" id="CHEBI:18420"/>
    </cofactor>
</comment>
<organism evidence="16 17">
    <name type="scientific">Catenaria anguillulae PL171</name>
    <dbReference type="NCBI Taxonomy" id="765915"/>
    <lineage>
        <taxon>Eukaryota</taxon>
        <taxon>Fungi</taxon>
        <taxon>Fungi incertae sedis</taxon>
        <taxon>Blastocladiomycota</taxon>
        <taxon>Blastocladiomycetes</taxon>
        <taxon>Blastocladiales</taxon>
        <taxon>Catenariaceae</taxon>
        <taxon>Catenaria</taxon>
    </lineage>
</organism>
<keyword evidence="7 14" id="KW-0547">Nucleotide-binding</keyword>
<evidence type="ECO:0000313" key="17">
    <source>
        <dbReference type="Proteomes" id="UP000193411"/>
    </source>
</evidence>
<dbReference type="Gene3D" id="3.30.1110.10">
    <property type="match status" value="1"/>
</dbReference>
<comment type="catalytic activity">
    <reaction evidence="11 14">
        <text>adenosine + ATP = AMP + ADP + H(+)</text>
        <dbReference type="Rhea" id="RHEA:20824"/>
        <dbReference type="ChEBI" id="CHEBI:15378"/>
        <dbReference type="ChEBI" id="CHEBI:16335"/>
        <dbReference type="ChEBI" id="CHEBI:30616"/>
        <dbReference type="ChEBI" id="CHEBI:456215"/>
        <dbReference type="ChEBI" id="CHEBI:456216"/>
        <dbReference type="EC" id="2.7.1.20"/>
    </reaction>
</comment>
<evidence type="ECO:0000256" key="1">
    <source>
        <dbReference type="ARBA" id="ARBA00001946"/>
    </source>
</evidence>
<protein>
    <recommendedName>
        <fullName evidence="12 14">Adenosine kinase</fullName>
        <shortName evidence="14">AK</shortName>
        <ecNumber evidence="4 14">2.7.1.20</ecNumber>
    </recommendedName>
    <alternativeName>
        <fullName evidence="14">Adenosine 5'-phosphotransferase</fullName>
    </alternativeName>
</protein>
<keyword evidence="17" id="KW-1185">Reference proteome</keyword>
<dbReference type="EMBL" id="MCFL01000011">
    <property type="protein sequence ID" value="ORZ37785.1"/>
    <property type="molecule type" value="Genomic_DNA"/>
</dbReference>
<name>A0A1Y2HT82_9FUNG</name>
<dbReference type="GO" id="GO:0005634">
    <property type="term" value="C:nucleus"/>
    <property type="evidence" value="ECO:0007669"/>
    <property type="project" value="TreeGrafter"/>
</dbReference>
<evidence type="ECO:0000256" key="9">
    <source>
        <dbReference type="ARBA" id="ARBA00022840"/>
    </source>
</evidence>
<evidence type="ECO:0000259" key="15">
    <source>
        <dbReference type="Pfam" id="PF00294"/>
    </source>
</evidence>
<dbReference type="InterPro" id="IPR011611">
    <property type="entry name" value="PfkB_dom"/>
</dbReference>